<organism evidence="1 2">
    <name type="scientific">Nocardia aurantia</name>
    <dbReference type="NCBI Taxonomy" id="2585199"/>
    <lineage>
        <taxon>Bacteria</taxon>
        <taxon>Bacillati</taxon>
        <taxon>Actinomycetota</taxon>
        <taxon>Actinomycetes</taxon>
        <taxon>Mycobacteriales</taxon>
        <taxon>Nocardiaceae</taxon>
        <taxon>Nocardia</taxon>
    </lineage>
</organism>
<dbReference type="RefSeq" id="WP_153339211.1">
    <property type="nucleotide sequence ID" value="NZ_WEGI01000002.1"/>
</dbReference>
<name>A0A7K0DJ95_9NOCA</name>
<dbReference type="OrthoDB" id="5196537at2"/>
<gene>
    <name evidence="1" type="ORF">NRB56_08780</name>
</gene>
<accession>A0A7K0DJ95</accession>
<sequence length="59" mass="6708">MQFNRQEVVDHIRVEAGHDAARQAAQILPDHVDHEHHEALLHELGVDPRKMVEKLGGIL</sequence>
<protein>
    <submittedName>
        <fullName evidence="1">Uncharacterized protein</fullName>
    </submittedName>
</protein>
<reference evidence="1 2" key="1">
    <citation type="submission" date="2019-10" db="EMBL/GenBank/DDBJ databases">
        <title>Nocardia macrotermitis sp. nov. and Nocardia aurantia sp. nov., isolated from the gut of fungus growing-termite Macrotermes natalensis.</title>
        <authorList>
            <person name="Benndorf R."/>
            <person name="Schwitalla J."/>
            <person name="Martin K."/>
            <person name="De Beer W."/>
            <person name="Kaster A.-K."/>
            <person name="Vollmers J."/>
            <person name="Poulsen M."/>
            <person name="Beemelmanns C."/>
        </authorList>
    </citation>
    <scope>NUCLEOTIDE SEQUENCE [LARGE SCALE GENOMIC DNA]</scope>
    <source>
        <strain evidence="1 2">RB56</strain>
    </source>
</reference>
<keyword evidence="2" id="KW-1185">Reference proteome</keyword>
<dbReference type="AlphaFoldDB" id="A0A7K0DJ95"/>
<dbReference type="Proteomes" id="UP000431401">
    <property type="component" value="Unassembled WGS sequence"/>
</dbReference>
<dbReference type="EMBL" id="WEGI01000002">
    <property type="protein sequence ID" value="MQY25322.1"/>
    <property type="molecule type" value="Genomic_DNA"/>
</dbReference>
<proteinExistence type="predicted"/>
<evidence type="ECO:0000313" key="1">
    <source>
        <dbReference type="EMBL" id="MQY25322.1"/>
    </source>
</evidence>
<comment type="caution">
    <text evidence="1">The sequence shown here is derived from an EMBL/GenBank/DDBJ whole genome shotgun (WGS) entry which is preliminary data.</text>
</comment>
<evidence type="ECO:0000313" key="2">
    <source>
        <dbReference type="Proteomes" id="UP000431401"/>
    </source>
</evidence>